<feature type="domain" description="VTT" evidence="8">
    <location>
        <begin position="30"/>
        <end position="160"/>
    </location>
</feature>
<dbReference type="GO" id="GO:0005886">
    <property type="term" value="C:plasma membrane"/>
    <property type="evidence" value="ECO:0007669"/>
    <property type="project" value="UniProtKB-SubCell"/>
</dbReference>
<evidence type="ECO:0000256" key="6">
    <source>
        <dbReference type="ARBA" id="ARBA00023136"/>
    </source>
</evidence>
<keyword evidence="3" id="KW-1003">Cell membrane</keyword>
<organism evidence="9 10">
    <name type="scientific">Shimazuella alba</name>
    <dbReference type="NCBI Taxonomy" id="2690964"/>
    <lineage>
        <taxon>Bacteria</taxon>
        <taxon>Bacillati</taxon>
        <taxon>Bacillota</taxon>
        <taxon>Bacilli</taxon>
        <taxon>Bacillales</taxon>
        <taxon>Thermoactinomycetaceae</taxon>
        <taxon>Shimazuella</taxon>
    </lineage>
</organism>
<dbReference type="PANTHER" id="PTHR42709">
    <property type="entry name" value="ALKALINE PHOSPHATASE LIKE PROTEIN"/>
    <property type="match status" value="1"/>
</dbReference>
<evidence type="ECO:0000256" key="4">
    <source>
        <dbReference type="ARBA" id="ARBA00022692"/>
    </source>
</evidence>
<feature type="transmembrane region" description="Helical" evidence="7">
    <location>
        <begin position="138"/>
        <end position="163"/>
    </location>
</feature>
<dbReference type="AlphaFoldDB" id="A0A6I4VRB2"/>
<proteinExistence type="inferred from homology"/>
<evidence type="ECO:0000313" key="10">
    <source>
        <dbReference type="Proteomes" id="UP000430692"/>
    </source>
</evidence>
<dbReference type="PANTHER" id="PTHR42709:SF6">
    <property type="entry name" value="UNDECAPRENYL PHOSPHATE TRANSPORTER A"/>
    <property type="match status" value="1"/>
</dbReference>
<gene>
    <name evidence="9" type="ORF">GSM42_10815</name>
</gene>
<dbReference type="Pfam" id="PF09335">
    <property type="entry name" value="VTT_dom"/>
    <property type="match status" value="1"/>
</dbReference>
<accession>A0A6I4VRB2</accession>
<name>A0A6I4VRB2_9BACL</name>
<dbReference type="InterPro" id="IPR051311">
    <property type="entry name" value="DedA_domain"/>
</dbReference>
<reference evidence="9 10" key="1">
    <citation type="submission" date="2019-12" db="EMBL/GenBank/DDBJ databases">
        <title>Whole-genome analyses of novel actinobacteria.</title>
        <authorList>
            <person name="Sahin N."/>
            <person name="Saygin H."/>
        </authorList>
    </citation>
    <scope>NUCLEOTIDE SEQUENCE [LARGE SCALE GENOMIC DNA]</scope>
    <source>
        <strain evidence="9 10">KC615</strain>
    </source>
</reference>
<dbReference type="InterPro" id="IPR032816">
    <property type="entry name" value="VTT_dom"/>
</dbReference>
<keyword evidence="5 7" id="KW-1133">Transmembrane helix</keyword>
<comment type="subcellular location">
    <subcellularLocation>
        <location evidence="1">Cell membrane</location>
        <topology evidence="1">Multi-pass membrane protein</topology>
    </subcellularLocation>
</comment>
<dbReference type="Proteomes" id="UP000430692">
    <property type="component" value="Unassembled WGS sequence"/>
</dbReference>
<evidence type="ECO:0000313" key="9">
    <source>
        <dbReference type="EMBL" id="MXQ54197.1"/>
    </source>
</evidence>
<keyword evidence="10" id="KW-1185">Reference proteome</keyword>
<evidence type="ECO:0000256" key="7">
    <source>
        <dbReference type="SAM" id="Phobius"/>
    </source>
</evidence>
<comment type="caution">
    <text evidence="9">The sequence shown here is derived from an EMBL/GenBank/DDBJ whole genome shotgun (WGS) entry which is preliminary data.</text>
</comment>
<evidence type="ECO:0000256" key="5">
    <source>
        <dbReference type="ARBA" id="ARBA00022989"/>
    </source>
</evidence>
<sequence length="204" mass="23203">MENWIINFMEEFGYWGIFLMIMLENVFPPIPSEIVLAFGGFMTTKTDITVLGVIIASTIGAVAGAIILYYIGKLLNVERLERIVDRWGHILRTKKEDVHKANSWFEKYGVWTVFFCRMVPILRSLISIPAGMSKMNFIMFLVFTTLGSIIWNAVLVNVGAALGANWEQVLDFMGVFQNIVIAILGIAAVCFIVWYIRTRYKTSK</sequence>
<comment type="similarity">
    <text evidence="2">Belongs to the DedA family.</text>
</comment>
<keyword evidence="4 7" id="KW-0812">Transmembrane</keyword>
<dbReference type="RefSeq" id="WP_160801553.1">
    <property type="nucleotide sequence ID" value="NZ_WUUL01000006.1"/>
</dbReference>
<keyword evidence="6 7" id="KW-0472">Membrane</keyword>
<feature type="transmembrane region" description="Helical" evidence="7">
    <location>
        <begin position="175"/>
        <end position="196"/>
    </location>
</feature>
<feature type="transmembrane region" description="Helical" evidence="7">
    <location>
        <begin position="12"/>
        <end position="36"/>
    </location>
</feature>
<feature type="transmembrane region" description="Helical" evidence="7">
    <location>
        <begin position="48"/>
        <end position="71"/>
    </location>
</feature>
<protein>
    <submittedName>
        <fullName evidence="9">DedA family protein</fullName>
    </submittedName>
</protein>
<evidence type="ECO:0000259" key="8">
    <source>
        <dbReference type="Pfam" id="PF09335"/>
    </source>
</evidence>
<evidence type="ECO:0000256" key="3">
    <source>
        <dbReference type="ARBA" id="ARBA00022475"/>
    </source>
</evidence>
<dbReference type="EMBL" id="WUUL01000006">
    <property type="protein sequence ID" value="MXQ54197.1"/>
    <property type="molecule type" value="Genomic_DNA"/>
</dbReference>
<evidence type="ECO:0000256" key="1">
    <source>
        <dbReference type="ARBA" id="ARBA00004651"/>
    </source>
</evidence>
<evidence type="ECO:0000256" key="2">
    <source>
        <dbReference type="ARBA" id="ARBA00010792"/>
    </source>
</evidence>